<dbReference type="InterPro" id="IPR036866">
    <property type="entry name" value="RibonucZ/Hydroxyglut_hydro"/>
</dbReference>
<dbReference type="HOGENOM" id="CLU_030571_5_4_11"/>
<sequence>MGHEINGDGYTGAVRVGGPADVRTLPELTISKVAVGPMDNNAYLLRCATTGEQLLIDAANEPDTLLALVDDGGLATVVTSHRHGDHVQALSAVVAATGARTVAHPDDAGAIPVATTTLVRDGDEVTVGEVTLRVIHLVGHTAGSIALLYGAGSAAPHLFAGDCLFPGGPGATFGDPVAFRSLMDDLESKVFGPLPDATWIYPGHGHDTTLGAERPHLAEWRARGW</sequence>
<dbReference type="SMART" id="SM00849">
    <property type="entry name" value="Lactamase_B"/>
    <property type="match status" value="1"/>
</dbReference>
<keyword evidence="3" id="KW-1185">Reference proteome</keyword>
<dbReference type="CDD" id="cd06262">
    <property type="entry name" value="metallo-hydrolase-like_MBL-fold"/>
    <property type="match status" value="1"/>
</dbReference>
<dbReference type="eggNOG" id="COG0491">
    <property type="taxonomic scope" value="Bacteria"/>
</dbReference>
<dbReference type="Gene3D" id="3.60.15.10">
    <property type="entry name" value="Ribonuclease Z/Hydroxyacylglutathione hydrolase-like"/>
    <property type="match status" value="1"/>
</dbReference>
<dbReference type="STRING" id="656024.FsymDg_2164"/>
<dbReference type="RefSeq" id="WP_013873508.1">
    <property type="nucleotide sequence ID" value="NC_015656.1"/>
</dbReference>
<dbReference type="SUPFAM" id="SSF56281">
    <property type="entry name" value="Metallo-hydrolase/oxidoreductase"/>
    <property type="match status" value="1"/>
</dbReference>
<proteinExistence type="predicted"/>
<feature type="domain" description="Metallo-beta-lactamase" evidence="1">
    <location>
        <begin position="39"/>
        <end position="204"/>
    </location>
</feature>
<evidence type="ECO:0000259" key="1">
    <source>
        <dbReference type="SMART" id="SM00849"/>
    </source>
</evidence>
<dbReference type="Proteomes" id="UP000001549">
    <property type="component" value="Chromosome"/>
</dbReference>
<dbReference type="Pfam" id="PF00753">
    <property type="entry name" value="Lactamase_B"/>
    <property type="match status" value="1"/>
</dbReference>
<dbReference type="InterPro" id="IPR051453">
    <property type="entry name" value="MBL_Glyoxalase_II"/>
</dbReference>
<dbReference type="InterPro" id="IPR001279">
    <property type="entry name" value="Metallo-B-lactamas"/>
</dbReference>
<dbReference type="KEGG" id="fsy:FsymDg_2164"/>
<dbReference type="PANTHER" id="PTHR46233">
    <property type="entry name" value="HYDROXYACYLGLUTATHIONE HYDROLASE GLOC"/>
    <property type="match status" value="1"/>
</dbReference>
<gene>
    <name evidence="2" type="ordered locus">FsymDg_2164</name>
</gene>
<evidence type="ECO:0000313" key="2">
    <source>
        <dbReference type="EMBL" id="AEH09574.1"/>
    </source>
</evidence>
<dbReference type="PANTHER" id="PTHR46233:SF1">
    <property type="entry name" value="CONSERVED PROTEIN"/>
    <property type="match status" value="1"/>
</dbReference>
<organism evidence="2 3">
    <name type="scientific">Candidatus Protofrankia datiscae</name>
    <dbReference type="NCBI Taxonomy" id="2716812"/>
    <lineage>
        <taxon>Bacteria</taxon>
        <taxon>Bacillati</taxon>
        <taxon>Actinomycetota</taxon>
        <taxon>Actinomycetes</taxon>
        <taxon>Frankiales</taxon>
        <taxon>Frankiaceae</taxon>
        <taxon>Protofrankia</taxon>
    </lineage>
</organism>
<accession>F8AYY6</accession>
<dbReference type="EMBL" id="CP002801">
    <property type="protein sequence ID" value="AEH09574.1"/>
    <property type="molecule type" value="Genomic_DNA"/>
</dbReference>
<evidence type="ECO:0000313" key="3">
    <source>
        <dbReference type="Proteomes" id="UP000001549"/>
    </source>
</evidence>
<dbReference type="AlphaFoldDB" id="F8AYY6"/>
<reference evidence="2 3" key="1">
    <citation type="submission" date="2011-05" db="EMBL/GenBank/DDBJ databases">
        <title>Complete sequence of chromosome of Frankia symbiont of Datisca glomerata.</title>
        <authorList>
            <consortium name="US DOE Joint Genome Institute"/>
            <person name="Lucas S."/>
            <person name="Han J."/>
            <person name="Lapidus A."/>
            <person name="Cheng J.-F."/>
            <person name="Goodwin L."/>
            <person name="Pitluck S."/>
            <person name="Peters L."/>
            <person name="Mikhailova N."/>
            <person name="Chertkov O."/>
            <person name="Teshima H."/>
            <person name="Han C."/>
            <person name="Tapia R."/>
            <person name="Land M."/>
            <person name="Hauser L."/>
            <person name="Kyrpides N."/>
            <person name="Ivanova N."/>
            <person name="Pagani I."/>
            <person name="Berry A."/>
            <person name="Pawlowski K."/>
            <person name="Persson T."/>
            <person name="Vanden Heuvel B."/>
            <person name="Benson D."/>
            <person name="Woyke T."/>
        </authorList>
    </citation>
    <scope>NUCLEOTIDE SEQUENCE [LARGE SCALE GENOMIC DNA]</scope>
    <source>
        <strain evidence="3">4085684</strain>
    </source>
</reference>
<name>F8AYY6_9ACTN</name>
<protein>
    <submittedName>
        <fullName evidence="2">Beta-lactamase-like protein</fullName>
    </submittedName>
</protein>